<sequence>MDPLLPKHKYYPLQQKIKEMKLSGVNDFILTISEIDQLLAESNKGMLPLSAFKYGPLYWGNDLKSPTHVWKPAWLTNECYITEVNNLNNVRRCGTIHFTFR</sequence>
<keyword evidence="2" id="KW-1185">Reference proteome</keyword>
<protein>
    <submittedName>
        <fullName evidence="1">Uncharacterized protein</fullName>
    </submittedName>
</protein>
<name>A0A4R4JV76_9BACT</name>
<proteinExistence type="predicted"/>
<reference evidence="1 2" key="1">
    <citation type="submission" date="2019-02" db="EMBL/GenBank/DDBJ databases">
        <title>Arundinibacter roseus gen. nov., sp. nov., a new member of the family Cytophagaceae.</title>
        <authorList>
            <person name="Szuroczki S."/>
            <person name="Khayer B."/>
            <person name="Sproer C."/>
            <person name="Toumi M."/>
            <person name="Szabo A."/>
            <person name="Felfoldi T."/>
            <person name="Schumann P."/>
            <person name="Toth E."/>
        </authorList>
    </citation>
    <scope>NUCLEOTIDE SEQUENCE [LARGE SCALE GENOMIC DNA]</scope>
    <source>
        <strain evidence="1 2">DMA-k-7a</strain>
    </source>
</reference>
<organism evidence="1 2">
    <name type="scientific">Arundinibacter roseus</name>
    <dbReference type="NCBI Taxonomy" id="2070510"/>
    <lineage>
        <taxon>Bacteria</taxon>
        <taxon>Pseudomonadati</taxon>
        <taxon>Bacteroidota</taxon>
        <taxon>Cytophagia</taxon>
        <taxon>Cytophagales</taxon>
        <taxon>Spirosomataceae</taxon>
        <taxon>Arundinibacter</taxon>
    </lineage>
</organism>
<dbReference type="RefSeq" id="WP_132122140.1">
    <property type="nucleotide sequence ID" value="NZ_SMJU01000022.1"/>
</dbReference>
<evidence type="ECO:0000313" key="2">
    <source>
        <dbReference type="Proteomes" id="UP000295706"/>
    </source>
</evidence>
<dbReference type="Proteomes" id="UP000295706">
    <property type="component" value="Unassembled WGS sequence"/>
</dbReference>
<dbReference type="EMBL" id="SMJU01000022">
    <property type="protein sequence ID" value="TDB58660.1"/>
    <property type="molecule type" value="Genomic_DNA"/>
</dbReference>
<gene>
    <name evidence="1" type="ORF">EZE20_22840</name>
</gene>
<comment type="caution">
    <text evidence="1">The sequence shown here is derived from an EMBL/GenBank/DDBJ whole genome shotgun (WGS) entry which is preliminary data.</text>
</comment>
<dbReference type="AlphaFoldDB" id="A0A4R4JV76"/>
<accession>A0A4R4JV76</accession>
<evidence type="ECO:0000313" key="1">
    <source>
        <dbReference type="EMBL" id="TDB58660.1"/>
    </source>
</evidence>